<organism evidence="1 2">
    <name type="scientific">Lindgomyces ingoldianus</name>
    <dbReference type="NCBI Taxonomy" id="673940"/>
    <lineage>
        <taxon>Eukaryota</taxon>
        <taxon>Fungi</taxon>
        <taxon>Dikarya</taxon>
        <taxon>Ascomycota</taxon>
        <taxon>Pezizomycotina</taxon>
        <taxon>Dothideomycetes</taxon>
        <taxon>Pleosporomycetidae</taxon>
        <taxon>Pleosporales</taxon>
        <taxon>Lindgomycetaceae</taxon>
        <taxon>Lindgomyces</taxon>
    </lineage>
</organism>
<evidence type="ECO:0000313" key="2">
    <source>
        <dbReference type="Proteomes" id="UP000799755"/>
    </source>
</evidence>
<sequence>MFYEPGITDHGLPNDPFKACVIPRPIGWISTLSQNGTANLAPYSQFNNLTFDPPYVMFSANQTPTTGQKDTVRNVESTGVFCWNLATYELREHVNLTAEGVGSEIDEFEHAGLEKEDARLNSVAVRTKGKGMERMQVPMVKRSPIKFECTHYSTLRLPGNPPMGSVDVVIGRVIGIHIDERVLTDRRIDVRKTVPIARCGYYEYAAVREVFEMMIPGDDPARFAGLEGSSKGNRKIWDEMNGEVDAGTGVGAQEGKADG</sequence>
<evidence type="ECO:0000313" key="1">
    <source>
        <dbReference type="EMBL" id="KAF2467164.1"/>
    </source>
</evidence>
<dbReference type="Proteomes" id="UP000799755">
    <property type="component" value="Unassembled WGS sequence"/>
</dbReference>
<gene>
    <name evidence="1" type="ORF">BDR25DRAFT_292159</name>
</gene>
<proteinExistence type="predicted"/>
<dbReference type="EMBL" id="MU003521">
    <property type="protein sequence ID" value="KAF2467164.1"/>
    <property type="molecule type" value="Genomic_DNA"/>
</dbReference>
<name>A0ACB6QJI1_9PLEO</name>
<reference evidence="1" key="1">
    <citation type="journal article" date="2020" name="Stud. Mycol.">
        <title>101 Dothideomycetes genomes: a test case for predicting lifestyles and emergence of pathogens.</title>
        <authorList>
            <person name="Haridas S."/>
            <person name="Albert R."/>
            <person name="Binder M."/>
            <person name="Bloem J."/>
            <person name="Labutti K."/>
            <person name="Salamov A."/>
            <person name="Andreopoulos B."/>
            <person name="Baker S."/>
            <person name="Barry K."/>
            <person name="Bills G."/>
            <person name="Bluhm B."/>
            <person name="Cannon C."/>
            <person name="Castanera R."/>
            <person name="Culley D."/>
            <person name="Daum C."/>
            <person name="Ezra D."/>
            <person name="Gonzalez J."/>
            <person name="Henrissat B."/>
            <person name="Kuo A."/>
            <person name="Liang C."/>
            <person name="Lipzen A."/>
            <person name="Lutzoni F."/>
            <person name="Magnuson J."/>
            <person name="Mondo S."/>
            <person name="Nolan M."/>
            <person name="Ohm R."/>
            <person name="Pangilinan J."/>
            <person name="Park H.-J."/>
            <person name="Ramirez L."/>
            <person name="Alfaro M."/>
            <person name="Sun H."/>
            <person name="Tritt A."/>
            <person name="Yoshinaga Y."/>
            <person name="Zwiers L.-H."/>
            <person name="Turgeon B."/>
            <person name="Goodwin S."/>
            <person name="Spatafora J."/>
            <person name="Crous P."/>
            <person name="Grigoriev I."/>
        </authorList>
    </citation>
    <scope>NUCLEOTIDE SEQUENCE</scope>
    <source>
        <strain evidence="1">ATCC 200398</strain>
    </source>
</reference>
<accession>A0ACB6QJI1</accession>
<keyword evidence="2" id="KW-1185">Reference proteome</keyword>
<protein>
    <submittedName>
        <fullName evidence="1">Uncharacterized protein</fullName>
    </submittedName>
</protein>
<comment type="caution">
    <text evidence="1">The sequence shown here is derived from an EMBL/GenBank/DDBJ whole genome shotgun (WGS) entry which is preliminary data.</text>
</comment>